<dbReference type="SUPFAM" id="SSF47459">
    <property type="entry name" value="HLH, helix-loop-helix DNA-binding domain"/>
    <property type="match status" value="1"/>
</dbReference>
<evidence type="ECO:0000259" key="2">
    <source>
        <dbReference type="PROSITE" id="PS50888"/>
    </source>
</evidence>
<organism evidence="3 4">
    <name type="scientific">Clydaea vesicula</name>
    <dbReference type="NCBI Taxonomy" id="447962"/>
    <lineage>
        <taxon>Eukaryota</taxon>
        <taxon>Fungi</taxon>
        <taxon>Fungi incertae sedis</taxon>
        <taxon>Chytridiomycota</taxon>
        <taxon>Chytridiomycota incertae sedis</taxon>
        <taxon>Chytridiomycetes</taxon>
        <taxon>Lobulomycetales</taxon>
        <taxon>Lobulomycetaceae</taxon>
        <taxon>Clydaea</taxon>
    </lineage>
</organism>
<dbReference type="EMBL" id="JADGJW010000196">
    <property type="protein sequence ID" value="KAJ3222020.1"/>
    <property type="molecule type" value="Genomic_DNA"/>
</dbReference>
<evidence type="ECO:0000313" key="4">
    <source>
        <dbReference type="Proteomes" id="UP001211065"/>
    </source>
</evidence>
<gene>
    <name evidence="3" type="ORF">HK099_002801</name>
</gene>
<comment type="caution">
    <text evidence="3">The sequence shown here is derived from an EMBL/GenBank/DDBJ whole genome shotgun (WGS) entry which is preliminary data.</text>
</comment>
<proteinExistence type="predicted"/>
<feature type="compositionally biased region" description="Acidic residues" evidence="1">
    <location>
        <begin position="409"/>
        <end position="420"/>
    </location>
</feature>
<dbReference type="InterPro" id="IPR036638">
    <property type="entry name" value="HLH_DNA-bd_sf"/>
</dbReference>
<dbReference type="PANTHER" id="PTHR47336">
    <property type="entry name" value="TRANSCRIPTION FACTOR HMS1-RELATED"/>
    <property type="match status" value="1"/>
</dbReference>
<name>A0AAD5U261_9FUNG</name>
<dbReference type="AlphaFoldDB" id="A0AAD5U261"/>
<dbReference type="PANTHER" id="PTHR47336:SF2">
    <property type="entry name" value="TRANSCRIPTION FACTOR HMS1-RELATED"/>
    <property type="match status" value="1"/>
</dbReference>
<feature type="compositionally biased region" description="Low complexity" evidence="1">
    <location>
        <begin position="272"/>
        <end position="286"/>
    </location>
</feature>
<dbReference type="InterPro" id="IPR052099">
    <property type="entry name" value="Regulatory_TF_Diverse"/>
</dbReference>
<dbReference type="Gene3D" id="4.10.280.10">
    <property type="entry name" value="Helix-loop-helix DNA-binding domain"/>
    <property type="match status" value="1"/>
</dbReference>
<accession>A0AAD5U261</accession>
<dbReference type="Pfam" id="PF00010">
    <property type="entry name" value="HLH"/>
    <property type="match status" value="1"/>
</dbReference>
<evidence type="ECO:0000256" key="1">
    <source>
        <dbReference type="SAM" id="MobiDB-lite"/>
    </source>
</evidence>
<reference evidence="3" key="1">
    <citation type="submission" date="2020-05" db="EMBL/GenBank/DDBJ databases">
        <title>Phylogenomic resolution of chytrid fungi.</title>
        <authorList>
            <person name="Stajich J.E."/>
            <person name="Amses K."/>
            <person name="Simmons R."/>
            <person name="Seto K."/>
            <person name="Myers J."/>
            <person name="Bonds A."/>
            <person name="Quandt C.A."/>
            <person name="Barry K."/>
            <person name="Liu P."/>
            <person name="Grigoriev I."/>
            <person name="Longcore J.E."/>
            <person name="James T.Y."/>
        </authorList>
    </citation>
    <scope>NUCLEOTIDE SEQUENCE</scope>
    <source>
        <strain evidence="3">JEL0476</strain>
    </source>
</reference>
<feature type="compositionally biased region" description="Basic residues" evidence="1">
    <location>
        <begin position="234"/>
        <end position="245"/>
    </location>
</feature>
<feature type="domain" description="BHLH" evidence="2">
    <location>
        <begin position="353"/>
        <end position="449"/>
    </location>
</feature>
<feature type="region of interest" description="Disordered" evidence="1">
    <location>
        <begin position="234"/>
        <end position="286"/>
    </location>
</feature>
<dbReference type="PROSITE" id="PS50888">
    <property type="entry name" value="BHLH"/>
    <property type="match status" value="1"/>
</dbReference>
<dbReference type="InterPro" id="IPR011598">
    <property type="entry name" value="bHLH_dom"/>
</dbReference>
<keyword evidence="4" id="KW-1185">Reference proteome</keyword>
<evidence type="ECO:0000313" key="3">
    <source>
        <dbReference type="EMBL" id="KAJ3222020.1"/>
    </source>
</evidence>
<sequence length="586" mass="65638">MSKEIPDWLVAVVAAAAEKIVEKKEKEKEEFLNQETLLNLQKQFNQQQLSNLLINDLTDQAMHRFEANNTQQPPQFNQNMFSNFLTHQNNTSNNFDNLVNKGFISGNERMNGTLSPLSSSDNSSAVFSNSLSPIYQNEMLLQMYLLFVTQLLAYVNKIHYYSDPLMLNPISVQTTQAHSSSTVLANQGDFLNTDNDADLKIGKTPFPSQDFSVWNDNFASEKLSIEVASGVKKKRKETVSKKRKNLSIGEDENKIQNSNKKRGRHSGKSLESKSSGTSSSSSSSELNDLELKRLVSNADFQISNDDLINNIKGIVLFSPFLSKFSTIELEKISNESIQKTTATENLTPTLPPPRKKTHNAIEKKYRNNINDRITQLKEAVPALLHARLIDSKERQALRKARTKKKGSEDSESESDDEDEGLELIDGVPVATKLNKATILKKATDYILFLRKGREKLNAEVCSLRSELESLKKEYFSLDGNASFKCGNISSSSSGTTSPLPQTPTSDIELNDLGVPSGFDLFQGDLKGSLTNNSGTKMFTGMFFSFCLFYSTSTNLFNVKRNIEKRSRVVDIETGVDAELDHYALFW</sequence>
<dbReference type="Proteomes" id="UP001211065">
    <property type="component" value="Unassembled WGS sequence"/>
</dbReference>
<feature type="region of interest" description="Disordered" evidence="1">
    <location>
        <begin position="399"/>
        <end position="420"/>
    </location>
</feature>
<protein>
    <recommendedName>
        <fullName evidence="2">BHLH domain-containing protein</fullName>
    </recommendedName>
</protein>
<dbReference type="GO" id="GO:0046983">
    <property type="term" value="F:protein dimerization activity"/>
    <property type="evidence" value="ECO:0007669"/>
    <property type="project" value="InterPro"/>
</dbReference>
<dbReference type="SMART" id="SM00353">
    <property type="entry name" value="HLH"/>
    <property type="match status" value="1"/>
</dbReference>